<organism evidence="3 4">
    <name type="scientific">Bifidobacterium callitrichos</name>
    <dbReference type="NCBI Taxonomy" id="762209"/>
    <lineage>
        <taxon>Bacteria</taxon>
        <taxon>Bacillati</taxon>
        <taxon>Actinomycetota</taxon>
        <taxon>Actinomycetes</taxon>
        <taxon>Bifidobacteriales</taxon>
        <taxon>Bifidobacteriaceae</taxon>
        <taxon>Bifidobacterium</taxon>
    </lineage>
</organism>
<comment type="similarity">
    <text evidence="1">Belongs to the peptidase S13 family.</text>
</comment>
<reference evidence="4" key="1">
    <citation type="submission" date="2017-09" db="EMBL/GenBank/DDBJ databases">
        <authorList>
            <person name="Sela D.A."/>
            <person name="Albert K."/>
        </authorList>
    </citation>
    <scope>NUCLEOTIDE SEQUENCE [LARGE SCALE GENOMIC DNA]</scope>
    <source>
        <strain evidence="4">UMA51805</strain>
    </source>
</reference>
<gene>
    <name evidence="3" type="ORF">CPA40_02800</name>
</gene>
<dbReference type="SUPFAM" id="SSF56601">
    <property type="entry name" value="beta-lactamase/transpeptidase-like"/>
    <property type="match status" value="1"/>
</dbReference>
<reference evidence="3 4" key="2">
    <citation type="submission" date="2018-03" db="EMBL/GenBank/DDBJ databases">
        <title>The comparative genomics of Bifidobacterium callitrichos reflects dietary carbohydrate utilization within the common marmoset gut.</title>
        <authorList>
            <person name="Rani A."/>
        </authorList>
    </citation>
    <scope>NUCLEOTIDE SEQUENCE [LARGE SCALE GENOMIC DNA]</scope>
    <source>
        <strain evidence="3 4">UMA51805</strain>
    </source>
</reference>
<accession>A0A2T3GBS7</accession>
<protein>
    <submittedName>
        <fullName evidence="3">D-alanyl-D-alanine carboxypeptidase</fullName>
    </submittedName>
</protein>
<dbReference type="GO" id="GO:0004185">
    <property type="term" value="F:serine-type carboxypeptidase activity"/>
    <property type="evidence" value="ECO:0007669"/>
    <property type="project" value="InterPro"/>
</dbReference>
<name>A0A2T3GBS7_9BIFI</name>
<dbReference type="PANTHER" id="PTHR30023">
    <property type="entry name" value="D-ALANYL-D-ALANINE CARBOXYPEPTIDASE"/>
    <property type="match status" value="1"/>
</dbReference>
<keyword evidence="2" id="KW-0378">Hydrolase</keyword>
<comment type="caution">
    <text evidence="3">The sequence shown here is derived from an EMBL/GenBank/DDBJ whole genome shotgun (WGS) entry which is preliminary data.</text>
</comment>
<dbReference type="GO" id="GO:0006508">
    <property type="term" value="P:proteolysis"/>
    <property type="evidence" value="ECO:0007669"/>
    <property type="project" value="InterPro"/>
</dbReference>
<dbReference type="InterPro" id="IPR012338">
    <property type="entry name" value="Beta-lactam/transpept-like"/>
</dbReference>
<dbReference type="Proteomes" id="UP000240228">
    <property type="component" value="Unassembled WGS sequence"/>
</dbReference>
<dbReference type="RefSeq" id="WP_107043650.1">
    <property type="nucleotide sequence ID" value="NZ_NWTX01000003.1"/>
</dbReference>
<dbReference type="Gene3D" id="3.40.710.10">
    <property type="entry name" value="DD-peptidase/beta-lactamase superfamily"/>
    <property type="match status" value="2"/>
</dbReference>
<evidence type="ECO:0000313" key="4">
    <source>
        <dbReference type="Proteomes" id="UP000240228"/>
    </source>
</evidence>
<keyword evidence="3" id="KW-0645">Protease</keyword>
<dbReference type="AlphaFoldDB" id="A0A2T3GBS7"/>
<sequence length="478" mass="49641">MSRSNGRQTGHRVIVCALCVVLTAVVGVGYAVADAADAVPGLLTMRGVAARSYPDPSAARAAGTVSGDVDLDGGDIDKAAVARLIDELGKTEGIGTDFSVAVADARGNVIAEHEMNTLREPASTTKTLTAYAAANTLEMGSTLDTEVYLTRTGDDPTIVLKGNGDMLLGAGNNDPTHINGRAGLATLADRTVVALRKQGVTRVALATDDSLFGDDRTPSNIIENNAEHRYYTAISSMAIDGGRDWTGLESQDRDSFTEYPILSEHPAIDAANMFKTLLSARGITVTDSTDVSGQKPSNRIASVSSAPLNEVMAFMLRHSDNTLAELFGRLTALKLGTGNSIAGDVKAVERVLKDGGISTEGMTLSSCSGLAPGTRLTVRTLVEVQSRLVDPDDGAAAALEGLSVPGLVGTARSRVADQSTRGLIRVKTGSLDNVRSLSGNISLSKGGVLAFAVIVNNPVNAWETNKAVDSFAAGLAKL</sequence>
<keyword evidence="3" id="KW-0121">Carboxypeptidase</keyword>
<dbReference type="EMBL" id="NWTX01000003">
    <property type="protein sequence ID" value="PST46909.1"/>
    <property type="molecule type" value="Genomic_DNA"/>
</dbReference>
<dbReference type="InterPro" id="IPR000667">
    <property type="entry name" value="Peptidase_S13"/>
</dbReference>
<keyword evidence="4" id="KW-1185">Reference proteome</keyword>
<evidence type="ECO:0000313" key="3">
    <source>
        <dbReference type="EMBL" id="PST46909.1"/>
    </source>
</evidence>
<dbReference type="GO" id="GO:0000270">
    <property type="term" value="P:peptidoglycan metabolic process"/>
    <property type="evidence" value="ECO:0007669"/>
    <property type="project" value="TreeGrafter"/>
</dbReference>
<dbReference type="Pfam" id="PF02113">
    <property type="entry name" value="Peptidase_S13"/>
    <property type="match status" value="2"/>
</dbReference>
<proteinExistence type="inferred from homology"/>
<evidence type="ECO:0000256" key="1">
    <source>
        <dbReference type="ARBA" id="ARBA00006096"/>
    </source>
</evidence>
<dbReference type="PANTHER" id="PTHR30023:SF0">
    <property type="entry name" value="PENICILLIN-SENSITIVE CARBOXYPEPTIDASE A"/>
    <property type="match status" value="1"/>
</dbReference>
<dbReference type="PRINTS" id="PR00922">
    <property type="entry name" value="DADACBPTASE3"/>
</dbReference>
<evidence type="ECO:0000256" key="2">
    <source>
        <dbReference type="ARBA" id="ARBA00022801"/>
    </source>
</evidence>